<sequence length="12" mass="1477">MELESKINDELR</sequence>
<reference evidence="1 2" key="1">
    <citation type="journal article" date="2014" name="Science">
        <title>Plant genetics. Early allopolyploid evolution in the post-Neolithic Brassica napus oilseed genome.</title>
        <authorList>
            <person name="Chalhoub B."/>
            <person name="Denoeud F."/>
            <person name="Liu S."/>
            <person name="Parkin I.A."/>
            <person name="Tang H."/>
            <person name="Wang X."/>
            <person name="Chiquet J."/>
            <person name="Belcram H."/>
            <person name="Tong C."/>
            <person name="Samans B."/>
            <person name="Correa M."/>
            <person name="Da Silva C."/>
            <person name="Just J."/>
            <person name="Falentin C."/>
            <person name="Koh C.S."/>
            <person name="Le Clainche I."/>
            <person name="Bernard M."/>
            <person name="Bento P."/>
            <person name="Noel B."/>
            <person name="Labadie K."/>
            <person name="Alberti A."/>
            <person name="Charles M."/>
            <person name="Arnaud D."/>
            <person name="Guo H."/>
            <person name="Daviaud C."/>
            <person name="Alamery S."/>
            <person name="Jabbari K."/>
            <person name="Zhao M."/>
            <person name="Edger P.P."/>
            <person name="Chelaifa H."/>
            <person name="Tack D."/>
            <person name="Lassalle G."/>
            <person name="Mestiri I."/>
            <person name="Schnel N."/>
            <person name="Le Paslier M.C."/>
            <person name="Fan G."/>
            <person name="Renault V."/>
            <person name="Bayer P.E."/>
            <person name="Golicz A.A."/>
            <person name="Manoli S."/>
            <person name="Lee T.H."/>
            <person name="Thi V.H."/>
            <person name="Chalabi S."/>
            <person name="Hu Q."/>
            <person name="Fan C."/>
            <person name="Tollenaere R."/>
            <person name="Lu Y."/>
            <person name="Battail C."/>
            <person name="Shen J."/>
            <person name="Sidebottom C.H."/>
            <person name="Wang X."/>
            <person name="Canaguier A."/>
            <person name="Chauveau A."/>
            <person name="Berard A."/>
            <person name="Deniot G."/>
            <person name="Guan M."/>
            <person name="Liu Z."/>
            <person name="Sun F."/>
            <person name="Lim Y.P."/>
            <person name="Lyons E."/>
            <person name="Town C.D."/>
            <person name="Bancroft I."/>
            <person name="Wang X."/>
            <person name="Meng J."/>
            <person name="Ma J."/>
            <person name="Pires J.C."/>
            <person name="King G.J."/>
            <person name="Brunel D."/>
            <person name="Delourme R."/>
            <person name="Renard M."/>
            <person name="Aury J.M."/>
            <person name="Adams K.L."/>
            <person name="Batley J."/>
            <person name="Snowdon R.J."/>
            <person name="Tost J."/>
            <person name="Edwards D."/>
            <person name="Zhou Y."/>
            <person name="Hua W."/>
            <person name="Sharpe A.G."/>
            <person name="Paterson A.H."/>
            <person name="Guan C."/>
            <person name="Wincker P."/>
        </authorList>
    </citation>
    <scope>NUCLEOTIDE SEQUENCE [LARGE SCALE GENOMIC DNA]</scope>
    <source>
        <strain evidence="2">cv. Darmor-bzh</strain>
    </source>
</reference>
<accession>A0A078GWL9</accession>
<organism evidence="1 2">
    <name type="scientific">Brassica napus</name>
    <name type="common">Rape</name>
    <dbReference type="NCBI Taxonomy" id="3708"/>
    <lineage>
        <taxon>Eukaryota</taxon>
        <taxon>Viridiplantae</taxon>
        <taxon>Streptophyta</taxon>
        <taxon>Embryophyta</taxon>
        <taxon>Tracheophyta</taxon>
        <taxon>Spermatophyta</taxon>
        <taxon>Magnoliopsida</taxon>
        <taxon>eudicotyledons</taxon>
        <taxon>Gunneridae</taxon>
        <taxon>Pentapetalae</taxon>
        <taxon>rosids</taxon>
        <taxon>malvids</taxon>
        <taxon>Brassicales</taxon>
        <taxon>Brassicaceae</taxon>
        <taxon>Brassiceae</taxon>
        <taxon>Brassica</taxon>
    </lineage>
</organism>
<keyword evidence="2" id="KW-1185">Reference proteome</keyword>
<gene>
    <name evidence="1" type="primary">BnaA03g54020D</name>
    <name evidence="1" type="ORF">GSBRNA2T00043270001</name>
</gene>
<protein>
    <submittedName>
        <fullName evidence="1">BnaA03g54020D protein</fullName>
    </submittedName>
</protein>
<dbReference type="EMBL" id="LK032239">
    <property type="protein sequence ID" value="CDY29557.1"/>
    <property type="molecule type" value="Genomic_DNA"/>
</dbReference>
<evidence type="ECO:0000313" key="2">
    <source>
        <dbReference type="Proteomes" id="UP000028999"/>
    </source>
</evidence>
<dbReference type="Proteomes" id="UP000028999">
    <property type="component" value="Unassembled WGS sequence"/>
</dbReference>
<dbReference type="PaxDb" id="3708-A0A078GWL9"/>
<name>A0A078GWL9_BRANA</name>
<evidence type="ECO:0000313" key="1">
    <source>
        <dbReference type="EMBL" id="CDY29557.1"/>
    </source>
</evidence>
<proteinExistence type="predicted"/>